<reference evidence="1 3" key="2">
    <citation type="journal article" date="2013" name="Nature">
        <title>Insights into bilaterian evolution from three spiralian genomes.</title>
        <authorList>
            <person name="Simakov O."/>
            <person name="Marletaz F."/>
            <person name="Cho S.J."/>
            <person name="Edsinger-Gonzales E."/>
            <person name="Havlak P."/>
            <person name="Hellsten U."/>
            <person name="Kuo D.H."/>
            <person name="Larsson T."/>
            <person name="Lv J."/>
            <person name="Arendt D."/>
            <person name="Savage R."/>
            <person name="Osoegawa K."/>
            <person name="de Jong P."/>
            <person name="Grimwood J."/>
            <person name="Chapman J.A."/>
            <person name="Shapiro H."/>
            <person name="Aerts A."/>
            <person name="Otillar R.P."/>
            <person name="Terry A.Y."/>
            <person name="Boore J.L."/>
            <person name="Grigoriev I.V."/>
            <person name="Lindberg D.R."/>
            <person name="Seaver E.C."/>
            <person name="Weisblat D.A."/>
            <person name="Putnam N.H."/>
            <person name="Rokhsar D.S."/>
        </authorList>
    </citation>
    <scope>NUCLEOTIDE SEQUENCE</scope>
    <source>
        <strain evidence="1 3">I ESC-2004</strain>
    </source>
</reference>
<name>R7TCC8_CAPTE</name>
<reference evidence="2" key="3">
    <citation type="submission" date="2015-06" db="UniProtKB">
        <authorList>
            <consortium name="EnsemblMetazoa"/>
        </authorList>
    </citation>
    <scope>IDENTIFICATION</scope>
</reference>
<dbReference type="PANTHER" id="PTHR33395:SF22">
    <property type="entry name" value="REVERSE TRANSCRIPTASE DOMAIN-CONTAINING PROTEIN"/>
    <property type="match status" value="1"/>
</dbReference>
<dbReference type="EnsemblMetazoa" id="CapteT128409">
    <property type="protein sequence ID" value="CapteP128409"/>
    <property type="gene ID" value="CapteG128409"/>
</dbReference>
<dbReference type="EMBL" id="AMQN01002966">
    <property type="status" value="NOT_ANNOTATED_CDS"/>
    <property type="molecule type" value="Genomic_DNA"/>
</dbReference>
<dbReference type="AlphaFoldDB" id="R7TCC8"/>
<evidence type="ECO:0000313" key="2">
    <source>
        <dbReference type="EnsemblMetazoa" id="CapteP128409"/>
    </source>
</evidence>
<sequence>NNSPSPDGLHRRILKKVAKEITKPMLNIFKKSMQEAELPHTWTKATMTAYPGTTPHHYTLTNSFDS</sequence>
<dbReference type="HOGENOM" id="CLU_2838476_0_0_1"/>
<gene>
    <name evidence="1" type="ORF">CAPTEDRAFT_128409</name>
</gene>
<reference evidence="3" key="1">
    <citation type="submission" date="2012-12" db="EMBL/GenBank/DDBJ databases">
        <authorList>
            <person name="Hellsten U."/>
            <person name="Grimwood J."/>
            <person name="Chapman J.A."/>
            <person name="Shapiro H."/>
            <person name="Aerts A."/>
            <person name="Otillar R.P."/>
            <person name="Terry A.Y."/>
            <person name="Boore J.L."/>
            <person name="Simakov O."/>
            <person name="Marletaz F."/>
            <person name="Cho S.-J."/>
            <person name="Edsinger-Gonzales E."/>
            <person name="Havlak P."/>
            <person name="Kuo D.-H."/>
            <person name="Larsson T."/>
            <person name="Lv J."/>
            <person name="Arendt D."/>
            <person name="Savage R."/>
            <person name="Osoegawa K."/>
            <person name="de Jong P."/>
            <person name="Lindberg D.R."/>
            <person name="Seaver E.C."/>
            <person name="Weisblat D.A."/>
            <person name="Putnam N.H."/>
            <person name="Grigoriev I.V."/>
            <person name="Rokhsar D.S."/>
        </authorList>
    </citation>
    <scope>NUCLEOTIDE SEQUENCE</scope>
    <source>
        <strain evidence="3">I ESC-2004</strain>
    </source>
</reference>
<dbReference type="PANTHER" id="PTHR33395">
    <property type="entry name" value="TRANSCRIPTASE, PUTATIVE-RELATED-RELATED"/>
    <property type="match status" value="1"/>
</dbReference>
<evidence type="ECO:0008006" key="4">
    <source>
        <dbReference type="Google" id="ProtNLM"/>
    </source>
</evidence>
<organism evidence="1">
    <name type="scientific">Capitella teleta</name>
    <name type="common">Polychaete worm</name>
    <dbReference type="NCBI Taxonomy" id="283909"/>
    <lineage>
        <taxon>Eukaryota</taxon>
        <taxon>Metazoa</taxon>
        <taxon>Spiralia</taxon>
        <taxon>Lophotrochozoa</taxon>
        <taxon>Annelida</taxon>
        <taxon>Polychaeta</taxon>
        <taxon>Sedentaria</taxon>
        <taxon>Scolecida</taxon>
        <taxon>Capitellidae</taxon>
        <taxon>Capitella</taxon>
    </lineage>
</organism>
<evidence type="ECO:0000313" key="1">
    <source>
        <dbReference type="EMBL" id="ELT91177.1"/>
    </source>
</evidence>
<protein>
    <recommendedName>
        <fullName evidence="4">Reverse transcriptase domain-containing protein</fullName>
    </recommendedName>
</protein>
<keyword evidence="3" id="KW-1185">Reference proteome</keyword>
<evidence type="ECO:0000313" key="3">
    <source>
        <dbReference type="Proteomes" id="UP000014760"/>
    </source>
</evidence>
<dbReference type="Proteomes" id="UP000014760">
    <property type="component" value="Unassembled WGS sequence"/>
</dbReference>
<accession>R7TCC8</accession>
<dbReference type="EMBL" id="KB310616">
    <property type="protein sequence ID" value="ELT91177.1"/>
    <property type="molecule type" value="Genomic_DNA"/>
</dbReference>
<proteinExistence type="predicted"/>
<feature type="non-terminal residue" evidence="1">
    <location>
        <position position="1"/>
    </location>
</feature>